<name>A0ABP5VVB6_9ACTN</name>
<dbReference type="InterPro" id="IPR032465">
    <property type="entry name" value="ACMSD"/>
</dbReference>
<keyword evidence="3" id="KW-0378">Hydrolase</keyword>
<dbReference type="Gene3D" id="3.20.20.140">
    <property type="entry name" value="Metal-dependent hydrolases"/>
    <property type="match status" value="1"/>
</dbReference>
<dbReference type="SUPFAM" id="SSF51556">
    <property type="entry name" value="Metallo-dependent hydrolases"/>
    <property type="match status" value="1"/>
</dbReference>
<evidence type="ECO:0000313" key="4">
    <source>
        <dbReference type="Proteomes" id="UP001501231"/>
    </source>
</evidence>
<dbReference type="GO" id="GO:0016787">
    <property type="term" value="F:hydrolase activity"/>
    <property type="evidence" value="ECO:0007669"/>
    <property type="project" value="UniProtKB-KW"/>
</dbReference>
<dbReference type="EMBL" id="BAAARW010000006">
    <property type="protein sequence ID" value="GAA2411241.1"/>
    <property type="molecule type" value="Genomic_DNA"/>
</dbReference>
<organism evidence="3 4">
    <name type="scientific">Actinomadura vinacea</name>
    <dbReference type="NCBI Taxonomy" id="115336"/>
    <lineage>
        <taxon>Bacteria</taxon>
        <taxon>Bacillati</taxon>
        <taxon>Actinomycetota</taxon>
        <taxon>Actinomycetes</taxon>
        <taxon>Streptosporangiales</taxon>
        <taxon>Thermomonosporaceae</taxon>
        <taxon>Actinomadura</taxon>
    </lineage>
</organism>
<dbReference type="Proteomes" id="UP001501231">
    <property type="component" value="Unassembled WGS sequence"/>
</dbReference>
<reference evidence="4" key="1">
    <citation type="journal article" date="2019" name="Int. J. Syst. Evol. Microbiol.">
        <title>The Global Catalogue of Microorganisms (GCM) 10K type strain sequencing project: providing services to taxonomists for standard genome sequencing and annotation.</title>
        <authorList>
            <consortium name="The Broad Institute Genomics Platform"/>
            <consortium name="The Broad Institute Genome Sequencing Center for Infectious Disease"/>
            <person name="Wu L."/>
            <person name="Ma J."/>
        </authorList>
    </citation>
    <scope>NUCLEOTIDE SEQUENCE [LARGE SCALE GENOMIC DNA]</scope>
    <source>
        <strain evidence="4">JCM 3325</strain>
    </source>
</reference>
<sequence>MIIDAHCHVWPDEMARRVLADRPVGLDAVHDGTLDGLRRTMDAAGIDKAMTLAVANVARSVRRTNEFIGGVDRSRFIPFGTVHPELPVEENLAALQDNGVVGVKLHPLFQDVSFADARVRELLTTLAEAGIPVIAHVGCGGDRAANERGASRHLPGLVAGTPGLTFIAAHFGGYHDLDAAEEWSVGAGVHLETSWPPSVGELPANRIREIIRRHGADRVVYGSDWPMTDPAAEIAAIRSLGLTPEEEAGVLGGNLARLLGITETTRTVTA</sequence>
<feature type="domain" description="Amidohydrolase-related" evidence="2">
    <location>
        <begin position="3"/>
        <end position="261"/>
    </location>
</feature>
<gene>
    <name evidence="3" type="ORF">GCM10010191_20390</name>
</gene>
<dbReference type="Pfam" id="PF04909">
    <property type="entry name" value="Amidohydro_2"/>
    <property type="match status" value="1"/>
</dbReference>
<accession>A0ABP5VVB6</accession>
<proteinExistence type="predicted"/>
<evidence type="ECO:0000313" key="3">
    <source>
        <dbReference type="EMBL" id="GAA2411241.1"/>
    </source>
</evidence>
<evidence type="ECO:0000256" key="1">
    <source>
        <dbReference type="ARBA" id="ARBA00023239"/>
    </source>
</evidence>
<dbReference type="CDD" id="cd01292">
    <property type="entry name" value="metallo-dependent_hydrolases"/>
    <property type="match status" value="1"/>
</dbReference>
<dbReference type="PANTHER" id="PTHR21240">
    <property type="entry name" value="2-AMINO-3-CARBOXYLMUCONATE-6-SEMIALDEHYDE DECARBOXYLASE"/>
    <property type="match status" value="1"/>
</dbReference>
<evidence type="ECO:0000259" key="2">
    <source>
        <dbReference type="Pfam" id="PF04909"/>
    </source>
</evidence>
<keyword evidence="4" id="KW-1185">Reference proteome</keyword>
<keyword evidence="1" id="KW-0456">Lyase</keyword>
<dbReference type="InterPro" id="IPR006680">
    <property type="entry name" value="Amidohydro-rel"/>
</dbReference>
<comment type="caution">
    <text evidence="3">The sequence shown here is derived from an EMBL/GenBank/DDBJ whole genome shotgun (WGS) entry which is preliminary data.</text>
</comment>
<protein>
    <submittedName>
        <fullName evidence="3">TatD family hydrolase</fullName>
    </submittedName>
</protein>
<dbReference type="RefSeq" id="WP_344588439.1">
    <property type="nucleotide sequence ID" value="NZ_BAAARW010000006.1"/>
</dbReference>
<dbReference type="InterPro" id="IPR032466">
    <property type="entry name" value="Metal_Hydrolase"/>
</dbReference>
<dbReference type="PANTHER" id="PTHR21240:SF28">
    <property type="entry name" value="ISO-OROTATE DECARBOXYLASE (EUROFUNG)"/>
    <property type="match status" value="1"/>
</dbReference>